<feature type="transmembrane region" description="Helical" evidence="1">
    <location>
        <begin position="306"/>
        <end position="325"/>
    </location>
</feature>
<feature type="transmembrane region" description="Helical" evidence="1">
    <location>
        <begin position="217"/>
        <end position="237"/>
    </location>
</feature>
<organism evidence="4 5">
    <name type="scientific">Leucobacter komagatae</name>
    <dbReference type="NCBI Taxonomy" id="55969"/>
    <lineage>
        <taxon>Bacteria</taxon>
        <taxon>Bacillati</taxon>
        <taxon>Actinomycetota</taxon>
        <taxon>Actinomycetes</taxon>
        <taxon>Micrococcales</taxon>
        <taxon>Microbacteriaceae</taxon>
        <taxon>Leucobacter</taxon>
    </lineage>
</organism>
<evidence type="ECO:0000259" key="3">
    <source>
        <dbReference type="Pfam" id="PF19040"/>
    </source>
</evidence>
<evidence type="ECO:0000313" key="5">
    <source>
        <dbReference type="Proteomes" id="UP000319094"/>
    </source>
</evidence>
<dbReference type="InterPro" id="IPR050879">
    <property type="entry name" value="Acyltransferase_3"/>
</dbReference>
<dbReference type="SUPFAM" id="SSF52266">
    <property type="entry name" value="SGNH hydrolase"/>
    <property type="match status" value="1"/>
</dbReference>
<feature type="transmembrane region" description="Helical" evidence="1">
    <location>
        <begin position="370"/>
        <end position="393"/>
    </location>
</feature>
<feature type="domain" description="SGNH" evidence="3">
    <location>
        <begin position="463"/>
        <end position="698"/>
    </location>
</feature>
<feature type="transmembrane region" description="Helical" evidence="1">
    <location>
        <begin position="331"/>
        <end position="349"/>
    </location>
</feature>
<feature type="transmembrane region" description="Helical" evidence="1">
    <location>
        <begin position="48"/>
        <end position="66"/>
    </location>
</feature>
<dbReference type="EMBL" id="VFON01000001">
    <property type="protein sequence ID" value="TQL43816.1"/>
    <property type="molecule type" value="Genomic_DNA"/>
</dbReference>
<dbReference type="Proteomes" id="UP000319094">
    <property type="component" value="Unassembled WGS sequence"/>
</dbReference>
<proteinExistence type="predicted"/>
<feature type="transmembrane region" description="Helical" evidence="1">
    <location>
        <begin position="87"/>
        <end position="106"/>
    </location>
</feature>
<feature type="transmembrane region" description="Helical" evidence="1">
    <location>
        <begin position="244"/>
        <end position="260"/>
    </location>
</feature>
<feature type="transmembrane region" description="Helical" evidence="1">
    <location>
        <begin position="266"/>
        <end position="285"/>
    </location>
</feature>
<keyword evidence="1" id="KW-0812">Transmembrane</keyword>
<evidence type="ECO:0000313" key="4">
    <source>
        <dbReference type="EMBL" id="TQL43816.1"/>
    </source>
</evidence>
<keyword evidence="1" id="KW-0472">Membrane</keyword>
<dbReference type="Pfam" id="PF19040">
    <property type="entry name" value="SGNH"/>
    <property type="match status" value="1"/>
</dbReference>
<sequence length="711" mass="77077">MFAVKKIQQFPAPPAPAEPYRHDIDGLRAVAILLVVTYHVWVGRVSGGVDAFLMISAFFLTGSFVRRLERGKPLGIARQWVRTFKRLLPPAAVVLLATLITGFFLFPGSRLPDLFKEIGASLFYSENWLLAFNSTDYYADKASASPVQHFWSLSVQGQVFLLWPLLFLLIGFVSSRTRMSIRGSATAAFGTVFLASFAYSVITTQTRQEFAYFDTGARLWEFAAGALLAVAIPMIRVPRWARGALGWVGITALVTCGMLLDVQGGFPGYLALWPVLSVAAIIVAGTGGEKPPFVTRALATKPVISIGRDAYALYLVHWPILIFSLQLKRGVALTVFEGLAVILLSMLLARGLTWLVDDRLRYAAWTNKNIWRGVVVITASLLLVAGPTATLHWSLQQHERSLRAELASMDPAATHPGAAALDAEANAIVPDRVPPIPFAGELDGEWGALPERCEDQFAMSFEEHGTACSYLPVEEPNLTVAVIGDSHAEQWLAPIEEIALAHNWLTYSFLRGGCALALIDAESSSDPGHSASCNAWLSDVLSEIETLEPDLIISVGTRSPVANEGEATDYGETEHVPDGMETALETMQQNGTPVVLIRDNPRFSFNAYECADALADGDRTIATTVGANQDCGVSRGKALAQENPADVLAQPGIATVDMTDLLCNADSCPAIIGNVFVYLDDNHLTSTYAATMAPALEPRLLEAAHRAMSWE</sequence>
<dbReference type="InterPro" id="IPR043968">
    <property type="entry name" value="SGNH"/>
</dbReference>
<comment type="caution">
    <text evidence="4">The sequence shown here is derived from an EMBL/GenBank/DDBJ whole genome shotgun (WGS) entry which is preliminary data.</text>
</comment>
<dbReference type="PANTHER" id="PTHR23028">
    <property type="entry name" value="ACETYLTRANSFERASE"/>
    <property type="match status" value="1"/>
</dbReference>
<protein>
    <submittedName>
        <fullName evidence="4">Peptidoglycan/LPS O-acetylase OafA/YrhL</fullName>
    </submittedName>
</protein>
<feature type="transmembrane region" description="Helical" evidence="1">
    <location>
        <begin position="185"/>
        <end position="202"/>
    </location>
</feature>
<evidence type="ECO:0000259" key="2">
    <source>
        <dbReference type="Pfam" id="PF01757"/>
    </source>
</evidence>
<keyword evidence="5" id="KW-1185">Reference proteome</keyword>
<dbReference type="PANTHER" id="PTHR23028:SF53">
    <property type="entry name" value="ACYL_TRANSF_3 DOMAIN-CONTAINING PROTEIN"/>
    <property type="match status" value="1"/>
</dbReference>
<keyword evidence="1" id="KW-1133">Transmembrane helix</keyword>
<dbReference type="GO" id="GO:0016020">
    <property type="term" value="C:membrane"/>
    <property type="evidence" value="ECO:0007669"/>
    <property type="project" value="TreeGrafter"/>
</dbReference>
<feature type="transmembrane region" description="Helical" evidence="1">
    <location>
        <begin position="150"/>
        <end position="173"/>
    </location>
</feature>
<dbReference type="GO" id="GO:0016747">
    <property type="term" value="F:acyltransferase activity, transferring groups other than amino-acyl groups"/>
    <property type="evidence" value="ECO:0007669"/>
    <property type="project" value="InterPro"/>
</dbReference>
<name>A0A542Y6X2_9MICO</name>
<reference evidence="4 5" key="1">
    <citation type="submission" date="2019-06" db="EMBL/GenBank/DDBJ databases">
        <title>Sequencing the genomes of 1000 actinobacteria strains.</title>
        <authorList>
            <person name="Klenk H.-P."/>
        </authorList>
    </citation>
    <scope>NUCLEOTIDE SEQUENCE [LARGE SCALE GENOMIC DNA]</scope>
    <source>
        <strain evidence="4 5">DSM 8803</strain>
    </source>
</reference>
<accession>A0A542Y6X2</accession>
<gene>
    <name evidence="4" type="ORF">FB468_1853</name>
</gene>
<dbReference type="RefSeq" id="WP_141887081.1">
    <property type="nucleotide sequence ID" value="NZ_BAAAUY010000001.1"/>
</dbReference>
<dbReference type="OrthoDB" id="3404679at2"/>
<feature type="transmembrane region" description="Helical" evidence="1">
    <location>
        <begin position="26"/>
        <end position="42"/>
    </location>
</feature>
<dbReference type="Pfam" id="PF01757">
    <property type="entry name" value="Acyl_transf_3"/>
    <property type="match status" value="1"/>
</dbReference>
<evidence type="ECO:0000256" key="1">
    <source>
        <dbReference type="SAM" id="Phobius"/>
    </source>
</evidence>
<dbReference type="AlphaFoldDB" id="A0A542Y6X2"/>
<feature type="domain" description="Acyltransferase 3" evidence="2">
    <location>
        <begin position="22"/>
        <end position="349"/>
    </location>
</feature>
<dbReference type="GO" id="GO:0009103">
    <property type="term" value="P:lipopolysaccharide biosynthetic process"/>
    <property type="evidence" value="ECO:0007669"/>
    <property type="project" value="TreeGrafter"/>
</dbReference>
<dbReference type="InterPro" id="IPR002656">
    <property type="entry name" value="Acyl_transf_3_dom"/>
</dbReference>